<gene>
    <name evidence="2" type="ORF">C2845_PM04G12460</name>
</gene>
<organism evidence="2 3">
    <name type="scientific">Panicum miliaceum</name>
    <name type="common">Proso millet</name>
    <name type="synonym">Broomcorn millet</name>
    <dbReference type="NCBI Taxonomy" id="4540"/>
    <lineage>
        <taxon>Eukaryota</taxon>
        <taxon>Viridiplantae</taxon>
        <taxon>Streptophyta</taxon>
        <taxon>Embryophyta</taxon>
        <taxon>Tracheophyta</taxon>
        <taxon>Spermatophyta</taxon>
        <taxon>Magnoliopsida</taxon>
        <taxon>Liliopsida</taxon>
        <taxon>Poales</taxon>
        <taxon>Poaceae</taxon>
        <taxon>PACMAD clade</taxon>
        <taxon>Panicoideae</taxon>
        <taxon>Panicodae</taxon>
        <taxon>Paniceae</taxon>
        <taxon>Panicinae</taxon>
        <taxon>Panicum</taxon>
        <taxon>Panicum sect. Panicum</taxon>
    </lineage>
</organism>
<dbReference type="AlphaFoldDB" id="A0A3L6QQF5"/>
<sequence>MKPPTPTSYLLLTPRSRPSSSSSCSALRPAPAPTASAPSAPAAPASPTSPSPSPSEPAQPEPDFSLLVGVLTMPSRRERRDIVRMAYALQPPPARARVDVRFVFCSVTDPPMPFMHGMGYVVSWDVASWVAGADEILARNDTLGPEDLMVGKWLNLAGRGRNRYDLKPRMYDLSWDMDNFRPDTVAVHMLKDNRRWAAAFRYFNVTAGIEPSDLYHLP</sequence>
<dbReference type="UniPathway" id="UPA00378"/>
<feature type="region of interest" description="Disordered" evidence="1">
    <location>
        <begin position="1"/>
        <end position="62"/>
    </location>
</feature>
<evidence type="ECO:0000313" key="3">
    <source>
        <dbReference type="Proteomes" id="UP000275267"/>
    </source>
</evidence>
<dbReference type="EMBL" id="PQIB02000011">
    <property type="protein sequence ID" value="RLM86060.1"/>
    <property type="molecule type" value="Genomic_DNA"/>
</dbReference>
<reference evidence="3" key="1">
    <citation type="journal article" date="2019" name="Nat. Commun.">
        <title>The genome of broomcorn millet.</title>
        <authorList>
            <person name="Zou C."/>
            <person name="Miki D."/>
            <person name="Li D."/>
            <person name="Tang Q."/>
            <person name="Xiao L."/>
            <person name="Rajput S."/>
            <person name="Deng P."/>
            <person name="Jia W."/>
            <person name="Huang R."/>
            <person name="Zhang M."/>
            <person name="Sun Y."/>
            <person name="Hu J."/>
            <person name="Fu X."/>
            <person name="Schnable P.S."/>
            <person name="Li F."/>
            <person name="Zhang H."/>
            <person name="Feng B."/>
            <person name="Zhu X."/>
            <person name="Liu R."/>
            <person name="Schnable J.C."/>
            <person name="Zhu J.-K."/>
            <person name="Zhang H."/>
        </authorList>
    </citation>
    <scope>NUCLEOTIDE SEQUENCE [LARGE SCALE GENOMIC DNA]</scope>
</reference>
<evidence type="ECO:0000313" key="2">
    <source>
        <dbReference type="EMBL" id="RLM86060.1"/>
    </source>
</evidence>
<comment type="caution">
    <text evidence="2">The sequence shown here is derived from an EMBL/GenBank/DDBJ whole genome shotgun (WGS) entry which is preliminary data.</text>
</comment>
<dbReference type="STRING" id="4540.A0A3L6QQF5"/>
<accession>A0A3L6QQF5</accession>
<keyword evidence="3" id="KW-1185">Reference proteome</keyword>
<protein>
    <submittedName>
        <fullName evidence="2">Beta-1,3-galactosyltransferase pvg3-like</fullName>
    </submittedName>
</protein>
<name>A0A3L6QQF5_PANMI</name>
<feature type="compositionally biased region" description="Low complexity" evidence="1">
    <location>
        <begin position="7"/>
        <end position="46"/>
    </location>
</feature>
<proteinExistence type="predicted"/>
<feature type="compositionally biased region" description="Pro residues" evidence="1">
    <location>
        <begin position="47"/>
        <end position="60"/>
    </location>
</feature>
<evidence type="ECO:0000256" key="1">
    <source>
        <dbReference type="SAM" id="MobiDB-lite"/>
    </source>
</evidence>
<dbReference type="GO" id="GO:0016757">
    <property type="term" value="F:glycosyltransferase activity"/>
    <property type="evidence" value="ECO:0007669"/>
    <property type="project" value="UniProtKB-KW"/>
</dbReference>
<dbReference type="Proteomes" id="UP000275267">
    <property type="component" value="Unassembled WGS sequence"/>
</dbReference>
<dbReference type="OrthoDB" id="2139606at2759"/>